<feature type="non-terminal residue" evidence="2">
    <location>
        <position position="1"/>
    </location>
</feature>
<evidence type="ECO:0000313" key="3">
    <source>
        <dbReference type="Proteomes" id="UP000257109"/>
    </source>
</evidence>
<protein>
    <submittedName>
        <fullName evidence="2">Uncharacterized protein</fullName>
    </submittedName>
</protein>
<sequence>MEIFGRTPLGHRRRRQVEVGGRRRLTDLGSRTWSKKNKKASKNTLSGDDGLEYGFQLCRPCGGRQENRGGHSTRKVCLDQQCC</sequence>
<dbReference type="EMBL" id="QJKJ01003055">
    <property type="protein sequence ID" value="RDY00189.1"/>
    <property type="molecule type" value="Genomic_DNA"/>
</dbReference>
<proteinExistence type="predicted"/>
<dbReference type="AlphaFoldDB" id="A0A371HBK7"/>
<organism evidence="2 3">
    <name type="scientific">Mucuna pruriens</name>
    <name type="common">Velvet bean</name>
    <name type="synonym">Dolichos pruriens</name>
    <dbReference type="NCBI Taxonomy" id="157652"/>
    <lineage>
        <taxon>Eukaryota</taxon>
        <taxon>Viridiplantae</taxon>
        <taxon>Streptophyta</taxon>
        <taxon>Embryophyta</taxon>
        <taxon>Tracheophyta</taxon>
        <taxon>Spermatophyta</taxon>
        <taxon>Magnoliopsida</taxon>
        <taxon>eudicotyledons</taxon>
        <taxon>Gunneridae</taxon>
        <taxon>Pentapetalae</taxon>
        <taxon>rosids</taxon>
        <taxon>fabids</taxon>
        <taxon>Fabales</taxon>
        <taxon>Fabaceae</taxon>
        <taxon>Papilionoideae</taxon>
        <taxon>50 kb inversion clade</taxon>
        <taxon>NPAAA clade</taxon>
        <taxon>indigoferoid/millettioid clade</taxon>
        <taxon>Phaseoleae</taxon>
        <taxon>Mucuna</taxon>
    </lineage>
</organism>
<accession>A0A371HBK7</accession>
<evidence type="ECO:0000256" key="1">
    <source>
        <dbReference type="SAM" id="MobiDB-lite"/>
    </source>
</evidence>
<feature type="region of interest" description="Disordered" evidence="1">
    <location>
        <begin position="1"/>
        <end position="23"/>
    </location>
</feature>
<evidence type="ECO:0000313" key="2">
    <source>
        <dbReference type="EMBL" id="RDY00189.1"/>
    </source>
</evidence>
<dbReference type="Proteomes" id="UP000257109">
    <property type="component" value="Unassembled WGS sequence"/>
</dbReference>
<name>A0A371HBK7_MUCPR</name>
<keyword evidence="3" id="KW-1185">Reference proteome</keyword>
<reference evidence="2" key="1">
    <citation type="submission" date="2018-05" db="EMBL/GenBank/DDBJ databases">
        <title>Draft genome of Mucuna pruriens seed.</title>
        <authorList>
            <person name="Nnadi N.E."/>
            <person name="Vos R."/>
            <person name="Hasami M.H."/>
            <person name="Devisetty U.K."/>
            <person name="Aguiy J.C."/>
        </authorList>
    </citation>
    <scope>NUCLEOTIDE SEQUENCE [LARGE SCALE GENOMIC DNA]</scope>
    <source>
        <strain evidence="2">JCA_2017</strain>
    </source>
</reference>
<gene>
    <name evidence="2" type="ORF">CR513_16670</name>
</gene>
<comment type="caution">
    <text evidence="2">The sequence shown here is derived from an EMBL/GenBank/DDBJ whole genome shotgun (WGS) entry which is preliminary data.</text>
</comment>